<dbReference type="PANTHER" id="PTHR47071">
    <property type="entry name" value="PROTEIN TRM32"/>
    <property type="match status" value="1"/>
</dbReference>
<accession>A0A6J0PIX7</accession>
<dbReference type="OrthoDB" id="758104at2759"/>
<dbReference type="GeneID" id="105046150"/>
<evidence type="ECO:0000313" key="4">
    <source>
        <dbReference type="Proteomes" id="UP000504607"/>
    </source>
</evidence>
<evidence type="ECO:0000256" key="1">
    <source>
        <dbReference type="SAM" id="MobiDB-lite"/>
    </source>
</evidence>
<keyword evidence="4" id="KW-1185">Reference proteome</keyword>
<feature type="compositionally biased region" description="Basic and acidic residues" evidence="1">
    <location>
        <begin position="60"/>
        <end position="71"/>
    </location>
</feature>
<dbReference type="InterPro" id="IPR022212">
    <property type="entry name" value="DUF3741"/>
</dbReference>
<dbReference type="InParanoid" id="A0A6J0PIX7"/>
<feature type="domain" description="DUF4378" evidence="3">
    <location>
        <begin position="739"/>
        <end position="897"/>
    </location>
</feature>
<feature type="compositionally biased region" description="Basic and acidic residues" evidence="1">
    <location>
        <begin position="315"/>
        <end position="327"/>
    </location>
</feature>
<dbReference type="RefSeq" id="XP_019706151.2">
    <property type="nucleotide sequence ID" value="XM_019850592.2"/>
</dbReference>
<dbReference type="Proteomes" id="UP000504607">
    <property type="component" value="Chromosome 5"/>
</dbReference>
<organism evidence="4 5">
    <name type="scientific">Elaeis guineensis var. tenera</name>
    <name type="common">Oil palm</name>
    <dbReference type="NCBI Taxonomy" id="51953"/>
    <lineage>
        <taxon>Eukaryota</taxon>
        <taxon>Viridiplantae</taxon>
        <taxon>Streptophyta</taxon>
        <taxon>Embryophyta</taxon>
        <taxon>Tracheophyta</taxon>
        <taxon>Spermatophyta</taxon>
        <taxon>Magnoliopsida</taxon>
        <taxon>Liliopsida</taxon>
        <taxon>Arecaceae</taxon>
        <taxon>Arecoideae</taxon>
        <taxon>Cocoseae</taxon>
        <taxon>Elaeidinae</taxon>
        <taxon>Elaeis</taxon>
    </lineage>
</organism>
<dbReference type="FunCoup" id="A0A6J0PIX7">
    <property type="interactions" value="2832"/>
</dbReference>
<feature type="domain" description="DUF3741" evidence="2">
    <location>
        <begin position="228"/>
        <end position="269"/>
    </location>
</feature>
<evidence type="ECO:0000313" key="5">
    <source>
        <dbReference type="RefSeq" id="XP_019706151.2"/>
    </source>
</evidence>
<sequence>MGENLQPQSSKMSLDSYHPGCMQSLLHFLDLHQRLYKRKTLGYRRHDGGSRSGRVKSPKMKHDIPSAGEDNIHLDKGAQFLTEDKISAANRTSGKPLIRNIICKRRHRQKDQKRKISPLASQLLRTSSIHHLECNDFVLPDEMSPGSVASVGLLSDETASSSGSQNRSSSPETCDSPIIRKQCRVCGSINIVDDKGHNQLDGLGDHLLEKKSLLGVKLNEAKEAFLKQQSTHAGEVGRGVALLQSKEFLDMMELLNANRELIIKVLQDPTFFIANYLHGQQASGSEMVLTKTSSFSVEELSGRNNEALRLHHKSKESEPLSKEDGKLEAGSSPLVPNIIQDGSQAMESITDEEVKILKVEAENLDAAGTAPALGYLEGSSYESNNKRDRTLSHHFRTIKRKIKDMIKDNKKEHHRISMDGVLHKIPYGQKVSEDVKKEVQSLLKRSASDKLDRYISKSKSGRKSVVSSKSGSVHESIRKSFSLTESLDKYSHLLESISSGEDKRFSARSVSTKEDCSLPVRKFPKAFKRIFSLPELDSYSLSKDIQTEASGASQSLEMLTSGPKIDDIMLDPYSYSKPKPVDTLACTEESIKSDALVEHILEVNAKEQPILINELDHCDTYSTSDKFVSEENNYGSLHVIPSDMPTKQSPIYVTNSCAQEVLVSPAKDSISEAGSEIKTRQIDLEELDLSTHLGSCLGIDDASNVVEGVETDFGKAPTSTELDDFNYSYIQVDEKDEAEFQYVRDILMKSGFSGDELLGEWYSPTQPVDPSLFEEAECSCYELDPAGYEPEMTLNHMLLFDLINEVLLEIYDSTFTYCPWLSRFDSRVRPMPAGYHVLEEVWAIVSHHLSCQLQLDQTVEDIVARDFMKDDGWMSLQHDTEYVGLELEDLILDDLLADVILQLDDLLISRYVL</sequence>
<feature type="region of interest" description="Disordered" evidence="1">
    <location>
        <begin position="306"/>
        <end position="334"/>
    </location>
</feature>
<gene>
    <name evidence="5" type="primary">LOC105046150</name>
</gene>
<feature type="compositionally biased region" description="Low complexity" evidence="1">
    <location>
        <begin position="160"/>
        <end position="170"/>
    </location>
</feature>
<dbReference type="Pfam" id="PF12552">
    <property type="entry name" value="DUF3741"/>
    <property type="match status" value="1"/>
</dbReference>
<dbReference type="KEGG" id="egu:105046150"/>
<proteinExistence type="predicted"/>
<dbReference type="InterPro" id="IPR044257">
    <property type="entry name" value="TRM32-like"/>
</dbReference>
<evidence type="ECO:0000259" key="2">
    <source>
        <dbReference type="Pfam" id="PF12552"/>
    </source>
</evidence>
<dbReference type="PANTHER" id="PTHR47071:SF9">
    <property type="entry name" value="TRM32-LIKE PROTEIN (DUF3741)"/>
    <property type="match status" value="1"/>
</dbReference>
<reference evidence="5" key="1">
    <citation type="submission" date="2025-08" db="UniProtKB">
        <authorList>
            <consortium name="RefSeq"/>
        </authorList>
    </citation>
    <scope>IDENTIFICATION</scope>
</reference>
<feature type="region of interest" description="Disordered" evidence="1">
    <location>
        <begin position="43"/>
        <end position="71"/>
    </location>
</feature>
<dbReference type="InterPro" id="IPR025486">
    <property type="entry name" value="DUF4378"/>
</dbReference>
<evidence type="ECO:0000259" key="3">
    <source>
        <dbReference type="Pfam" id="PF14309"/>
    </source>
</evidence>
<feature type="region of interest" description="Disordered" evidence="1">
    <location>
        <begin position="156"/>
        <end position="175"/>
    </location>
</feature>
<protein>
    <submittedName>
        <fullName evidence="5">Uncharacterized protein LOC105046150</fullName>
    </submittedName>
</protein>
<dbReference type="AlphaFoldDB" id="A0A6J0PIX7"/>
<dbReference type="Pfam" id="PF14309">
    <property type="entry name" value="DUF4378"/>
    <property type="match status" value="1"/>
</dbReference>
<name>A0A6J0PIX7_ELAGV</name>